<dbReference type="AlphaFoldDB" id="A0AAV4WAK9"/>
<comment type="caution">
    <text evidence="1">The sequence shown here is derived from an EMBL/GenBank/DDBJ whole genome shotgun (WGS) entry which is preliminary data.</text>
</comment>
<organism evidence="1 2">
    <name type="scientific">Caerostris extrusa</name>
    <name type="common">Bark spider</name>
    <name type="synonym">Caerostris bankana</name>
    <dbReference type="NCBI Taxonomy" id="172846"/>
    <lineage>
        <taxon>Eukaryota</taxon>
        <taxon>Metazoa</taxon>
        <taxon>Ecdysozoa</taxon>
        <taxon>Arthropoda</taxon>
        <taxon>Chelicerata</taxon>
        <taxon>Arachnida</taxon>
        <taxon>Araneae</taxon>
        <taxon>Araneomorphae</taxon>
        <taxon>Entelegynae</taxon>
        <taxon>Araneoidea</taxon>
        <taxon>Araneidae</taxon>
        <taxon>Caerostris</taxon>
    </lineage>
</organism>
<keyword evidence="2" id="KW-1185">Reference proteome</keyword>
<evidence type="ECO:0000313" key="1">
    <source>
        <dbReference type="EMBL" id="GIY78859.1"/>
    </source>
</evidence>
<accession>A0AAV4WAK9</accession>
<reference evidence="1 2" key="1">
    <citation type="submission" date="2021-06" db="EMBL/GenBank/DDBJ databases">
        <title>Caerostris extrusa draft genome.</title>
        <authorList>
            <person name="Kono N."/>
            <person name="Arakawa K."/>
        </authorList>
    </citation>
    <scope>NUCLEOTIDE SEQUENCE [LARGE SCALE GENOMIC DNA]</scope>
</reference>
<sequence length="188" mass="20562">MVFACFFLWIIRNPENSPIDQFGSAPCSLHVEGIGSGVSCSSNSGDGVKCMVICNNKFEGVYACRSGNWSPKLPSCAKPSANIANEAPCSENEVYSLCAGHCQETCFNWRDERRSCTPEVCVASHGKFRCTPDEGWTPQLPPCARPIEDHADAISNFAAKSCLDYCNKICSMSHLEGRCDSEDKCECH</sequence>
<dbReference type="Proteomes" id="UP001054945">
    <property type="component" value="Unassembled WGS sequence"/>
</dbReference>
<evidence type="ECO:0008006" key="3">
    <source>
        <dbReference type="Google" id="ProtNLM"/>
    </source>
</evidence>
<protein>
    <recommendedName>
        <fullName evidence="3">Sushi domain-containing protein</fullName>
    </recommendedName>
</protein>
<evidence type="ECO:0000313" key="2">
    <source>
        <dbReference type="Proteomes" id="UP001054945"/>
    </source>
</evidence>
<gene>
    <name evidence="1" type="ORF">CEXT_478381</name>
</gene>
<proteinExistence type="predicted"/>
<name>A0AAV4WAK9_CAEEX</name>
<dbReference type="EMBL" id="BPLR01015810">
    <property type="protein sequence ID" value="GIY78859.1"/>
    <property type="molecule type" value="Genomic_DNA"/>
</dbReference>